<dbReference type="EMBL" id="QQAV01000006">
    <property type="protein sequence ID" value="RDI23415.1"/>
    <property type="molecule type" value="Genomic_DNA"/>
</dbReference>
<dbReference type="Gene3D" id="3.40.50.1820">
    <property type="entry name" value="alpha/beta hydrolase"/>
    <property type="match status" value="1"/>
</dbReference>
<protein>
    <recommendedName>
        <fullName evidence="4">Poly(3-hydroxybutyrate) depolymerase</fullName>
    </recommendedName>
</protein>
<evidence type="ECO:0000313" key="2">
    <source>
        <dbReference type="EMBL" id="RDI23415.1"/>
    </source>
</evidence>
<proteinExistence type="predicted"/>
<accession>A0A370FDA4</accession>
<evidence type="ECO:0000313" key="3">
    <source>
        <dbReference type="Proteomes" id="UP000255265"/>
    </source>
</evidence>
<keyword evidence="3" id="KW-1185">Reference proteome</keyword>
<dbReference type="InterPro" id="IPR029058">
    <property type="entry name" value="AB_hydrolase_fold"/>
</dbReference>
<gene>
    <name evidence="2" type="ORF">DFR41_106120</name>
</gene>
<feature type="compositionally biased region" description="Low complexity" evidence="1">
    <location>
        <begin position="44"/>
        <end position="62"/>
    </location>
</feature>
<reference evidence="2 3" key="1">
    <citation type="submission" date="2018-07" db="EMBL/GenBank/DDBJ databases">
        <title>Genomic Encyclopedia of Type Strains, Phase IV (KMG-IV): sequencing the most valuable type-strain genomes for metagenomic binning, comparative biology and taxonomic classification.</title>
        <authorList>
            <person name="Goeker M."/>
        </authorList>
    </citation>
    <scope>NUCLEOTIDE SEQUENCE [LARGE SCALE GENOMIC DNA]</scope>
    <source>
        <strain evidence="2 3">DSM 21352</strain>
    </source>
</reference>
<evidence type="ECO:0000256" key="1">
    <source>
        <dbReference type="SAM" id="MobiDB-lite"/>
    </source>
</evidence>
<sequence>MEKMNDSLAGTPLDRRGFGRLLGANTVLLSSLALAACGGGGGRSAVALPGPTSPTDPGTPVTPSDPTPPREPRTYPTASPIADAVAQPATIGSYQRKTGYFTWSVNAGGVDREIEVYIPKGARQREFWIGITLPDGVQSNRFLGDAGWFDIADQNLACLLIMKPGAGGAWGPVQSEQTYVTAAMATLVSSGTHYSAFTYHYVVGYGAGAAPLQLYAASTPLSMISQVYVEASADANYNALLSAAGSTQVGATLQPNHMDFTGYVDINGNPVTQQRTFAAQYFRDIAIPTWFVGKTSSSLLSYWAGVNDCEILSIADADFGQIFWQDKSISNAIATAGSDIRTQVAINAASIKSDNPAITANIYRFLSQYSGYDNNSAYGHYITRRLDYKQAIASRNLIVKDHDWSGSTTKQTYMVYVPDSVKKNYGPSNPAPVVFATHGAGQTAFVFFEATDIKEAAAKYGFIAVTYDTTTTAYLKDLVPLVKQECLNLGVAADDRRLYVYGQSAGGGATSGFARDDSLVATFAAFGITSGTWVSPPAGSSTKLVPVYAIYGEYDYWPMKFGPLVAGEWRGSQGSQYAWSTNVQDYWLNRLINRSLTQEVASPTYALVDGITASLVPQNTSINLLLKPTSTVNRYRTYTWTRAGAPLFVWGQCYGRGHNLVPQDLKKIWEEWFSKWQRGMAPDTLLYWPSGVGNGAPATVAQV</sequence>
<feature type="region of interest" description="Disordered" evidence="1">
    <location>
        <begin position="43"/>
        <end position="80"/>
    </location>
</feature>
<dbReference type="Proteomes" id="UP000255265">
    <property type="component" value="Unassembled WGS sequence"/>
</dbReference>
<dbReference type="AlphaFoldDB" id="A0A370FDA4"/>
<dbReference type="SUPFAM" id="SSF53474">
    <property type="entry name" value="alpha/beta-Hydrolases"/>
    <property type="match status" value="1"/>
</dbReference>
<comment type="caution">
    <text evidence="2">The sequence shown here is derived from an EMBL/GenBank/DDBJ whole genome shotgun (WGS) entry which is preliminary data.</text>
</comment>
<name>A0A370FDA4_9BURK</name>
<evidence type="ECO:0008006" key="4">
    <source>
        <dbReference type="Google" id="ProtNLM"/>
    </source>
</evidence>
<organism evidence="2 3">
    <name type="scientific">Pseudacidovorax intermedius</name>
    <dbReference type="NCBI Taxonomy" id="433924"/>
    <lineage>
        <taxon>Bacteria</taxon>
        <taxon>Pseudomonadati</taxon>
        <taxon>Pseudomonadota</taxon>
        <taxon>Betaproteobacteria</taxon>
        <taxon>Burkholderiales</taxon>
        <taxon>Comamonadaceae</taxon>
        <taxon>Pseudacidovorax</taxon>
    </lineage>
</organism>